<accession>A0AA91I5N5</accession>
<comment type="caution">
    <text evidence="1">The sequence shown here is derived from an EMBL/GenBank/DDBJ whole genome shotgun (WGS) entry which is preliminary data.</text>
</comment>
<evidence type="ECO:0000313" key="2">
    <source>
        <dbReference type="Proteomes" id="UP000077734"/>
    </source>
</evidence>
<keyword evidence="2" id="KW-1185">Reference proteome</keyword>
<dbReference type="EMBL" id="LUUL01000068">
    <property type="protein sequence ID" value="OAI26813.1"/>
    <property type="molecule type" value="Genomic_DNA"/>
</dbReference>
<dbReference type="RefSeq" id="WP_064026649.1">
    <property type="nucleotide sequence ID" value="NZ_LUUL01000068.1"/>
</dbReference>
<gene>
    <name evidence="1" type="ORF">A1356_10360</name>
</gene>
<dbReference type="Proteomes" id="UP000077734">
    <property type="component" value="Unassembled WGS sequence"/>
</dbReference>
<sequence length="78" mass="9327">MNIESEQNSTTKEKEKEKEFLKINDMVEKLGVTRTQFWRMRKAGEVPPPVIRNPQMWLASQIKEFYERRVKKEDVGTL</sequence>
<proteinExistence type="predicted"/>
<organism evidence="1 2">
    <name type="scientific">Methylomonas koyamae</name>
    <dbReference type="NCBI Taxonomy" id="702114"/>
    <lineage>
        <taxon>Bacteria</taxon>
        <taxon>Pseudomonadati</taxon>
        <taxon>Pseudomonadota</taxon>
        <taxon>Gammaproteobacteria</taxon>
        <taxon>Methylococcales</taxon>
        <taxon>Methylococcaceae</taxon>
        <taxon>Methylomonas</taxon>
    </lineage>
</organism>
<reference evidence="1 2" key="1">
    <citation type="submission" date="2016-03" db="EMBL/GenBank/DDBJ databases">
        <authorList>
            <person name="Heylen K."/>
            <person name="De Vos P."/>
            <person name="Vekeman B."/>
        </authorList>
    </citation>
    <scope>NUCLEOTIDE SEQUENCE [LARGE SCALE GENOMIC DNA]</scope>
    <source>
        <strain evidence="1 2">R-49807</strain>
    </source>
</reference>
<protein>
    <submittedName>
        <fullName evidence="1">Uncharacterized protein</fullName>
    </submittedName>
</protein>
<dbReference type="AlphaFoldDB" id="A0AA91I5N5"/>
<evidence type="ECO:0000313" key="1">
    <source>
        <dbReference type="EMBL" id="OAI26813.1"/>
    </source>
</evidence>
<name>A0AA91I5N5_9GAMM</name>